<evidence type="ECO:0000313" key="2">
    <source>
        <dbReference type="Proteomes" id="UP000274199"/>
    </source>
</evidence>
<dbReference type="EMBL" id="MH884508">
    <property type="protein sequence ID" value="AYP68180.1"/>
    <property type="molecule type" value="Genomic_DNA"/>
</dbReference>
<evidence type="ECO:0000313" key="1">
    <source>
        <dbReference type="EMBL" id="AYP68180.1"/>
    </source>
</evidence>
<organism evidence="1 2">
    <name type="scientific">Bacillus phage vB_BcoS-136</name>
    <dbReference type="NCBI Taxonomy" id="2419619"/>
    <lineage>
        <taxon>Viruses</taxon>
        <taxon>Duplodnaviria</taxon>
        <taxon>Heunggongvirae</taxon>
        <taxon>Uroviricota</taxon>
        <taxon>Caudoviricetes</taxon>
        <taxon>Heleneionescovirinae</taxon>
        <taxon>Kenyattavirus</taxon>
        <taxon>Kenyattavirus kv136</taxon>
    </lineage>
</organism>
<dbReference type="Proteomes" id="UP000274199">
    <property type="component" value="Segment"/>
</dbReference>
<proteinExistence type="predicted"/>
<name>A0A3G3BVL3_9CAUD</name>
<accession>A0A3G3BVL3</accession>
<sequence length="101" mass="11834">MINLKKGDRVRHRLNGEGKFVEYYEGSPVVRFDETPKKETVVYIDSDSDLVKIDENGVKIPTLKDKFEIQCKECYSRDIEFQKVRKSISIKCNECNNEEII</sequence>
<gene>
    <name evidence="1" type="ORF">vBBcoS136_00048</name>
</gene>
<reference evidence="1 2" key="1">
    <citation type="submission" date="2018-09" db="EMBL/GenBank/DDBJ databases">
        <title>Comparative Genomic Analysis of Eight Novel Haloalkaliphilic Bacteriophages from Lake Elmenteita, Kenya.</title>
        <authorList>
            <person name="Akhwale J.K."/>
        </authorList>
    </citation>
    <scope>NUCLEOTIDE SEQUENCE [LARGE SCALE GENOMIC DNA]</scope>
</reference>
<keyword evidence="2" id="KW-1185">Reference proteome</keyword>
<protein>
    <submittedName>
        <fullName evidence="1">Uncharacterized protein</fullName>
    </submittedName>
</protein>